<comment type="caution">
    <text evidence="1">The sequence shown here is derived from an EMBL/GenBank/DDBJ whole genome shotgun (WGS) entry which is preliminary data.</text>
</comment>
<name>A0A699IPJ6_TANCI</name>
<reference evidence="1" key="1">
    <citation type="journal article" date="2019" name="Sci. Rep.">
        <title>Draft genome of Tanacetum cinerariifolium, the natural source of mosquito coil.</title>
        <authorList>
            <person name="Yamashiro T."/>
            <person name="Shiraishi A."/>
            <person name="Satake H."/>
            <person name="Nakayama K."/>
        </authorList>
    </citation>
    <scope>NUCLEOTIDE SEQUENCE</scope>
</reference>
<accession>A0A699IPJ6</accession>
<sequence length="485" mass="54884">MTSFDYRLNHLYPIKECSSYGALYTTDYCCSVGILEDKIICDLDKTPELSQRSPQNCPKCGHPVDGHYCQGCALLRKKFQADLFTLGIEHGIIQDSSEPSNDNLNVVNAPREPFVVNQDPDKNSSQSSPQINHHCCYGCGDPLEGIFCCHCTCKLCGNGAHYGYNCLPKVPIIPNPEPFNDQTIKELPPTVQSFDPKSELVHDSPNVFDPPSDDQSFSDEDFLKEIYSNPLFHEEIIPIKIDQHHFNAKSNLIESMFNNDSSIIFSLKIDSLFDEFAGELTLLKSVSPRIDETDCHPEEETHFIKRLLYDNSSPHPPKEFVFENYDAEIKSFSPSPILVEDSDSLMEEIDLSFTLDYPMPPGIDKDDYDSERDILIFEELLSNDSLSLPENESFHYDIPSFSRLPAKPPDGNTVILNVKMMGDISKQKVRMPRLMITLVPNQEKSPDLVSHLGYKAFQPSAECPMMIHGKNTPILEVLLFHFYPP</sequence>
<protein>
    <recommendedName>
        <fullName evidence="2">Reverse transcriptase domain-containing protein</fullName>
    </recommendedName>
</protein>
<evidence type="ECO:0008006" key="2">
    <source>
        <dbReference type="Google" id="ProtNLM"/>
    </source>
</evidence>
<gene>
    <name evidence="1" type="ORF">Tci_530597</name>
</gene>
<dbReference type="AlphaFoldDB" id="A0A699IPJ6"/>
<evidence type="ECO:0000313" key="1">
    <source>
        <dbReference type="EMBL" id="GEZ58624.1"/>
    </source>
</evidence>
<organism evidence="1">
    <name type="scientific">Tanacetum cinerariifolium</name>
    <name type="common">Dalmatian daisy</name>
    <name type="synonym">Chrysanthemum cinerariifolium</name>
    <dbReference type="NCBI Taxonomy" id="118510"/>
    <lineage>
        <taxon>Eukaryota</taxon>
        <taxon>Viridiplantae</taxon>
        <taxon>Streptophyta</taxon>
        <taxon>Embryophyta</taxon>
        <taxon>Tracheophyta</taxon>
        <taxon>Spermatophyta</taxon>
        <taxon>Magnoliopsida</taxon>
        <taxon>eudicotyledons</taxon>
        <taxon>Gunneridae</taxon>
        <taxon>Pentapetalae</taxon>
        <taxon>asterids</taxon>
        <taxon>campanulids</taxon>
        <taxon>Asterales</taxon>
        <taxon>Asteraceae</taxon>
        <taxon>Asteroideae</taxon>
        <taxon>Anthemideae</taxon>
        <taxon>Anthemidinae</taxon>
        <taxon>Tanacetum</taxon>
    </lineage>
</organism>
<proteinExistence type="predicted"/>
<dbReference type="EMBL" id="BKCJ010297140">
    <property type="protein sequence ID" value="GEZ58624.1"/>
    <property type="molecule type" value="Genomic_DNA"/>
</dbReference>